<keyword evidence="2" id="KW-1185">Reference proteome</keyword>
<reference evidence="2" key="1">
    <citation type="journal article" date="2019" name="Int. J. Syst. Evol. Microbiol.">
        <title>The Global Catalogue of Microorganisms (GCM) 10K type strain sequencing project: providing services to taxonomists for standard genome sequencing and annotation.</title>
        <authorList>
            <consortium name="The Broad Institute Genomics Platform"/>
            <consortium name="The Broad Institute Genome Sequencing Center for Infectious Disease"/>
            <person name="Wu L."/>
            <person name="Ma J."/>
        </authorList>
    </citation>
    <scope>NUCLEOTIDE SEQUENCE [LARGE SCALE GENOMIC DNA]</scope>
    <source>
        <strain evidence="2">CGMCC 1.12449</strain>
    </source>
</reference>
<name>A0ABW4MCV2_9SPHN</name>
<accession>A0ABW4MCV2</accession>
<protein>
    <submittedName>
        <fullName evidence="1">Uncharacterized protein</fullName>
    </submittedName>
</protein>
<sequence length="259" mass="27937">MLRIAGLVWRTLKGYKPVMTGYRLLSTTAAIAILASGCAAQPMMRGGTSPSANPSAIIAAEIAFNRLAQEKGFRAAQQETGTKDAVVFLPQPTLLADALKLNEEPEATPKWQPHKAYMSCDGRTGVTTGAWQLPDGKTGYFTTVWQWQAKGKLPKYAPPSFLGKGEWKWVLDHGDALPAPLTAPEMIETRIASCKGQPNAPISAPPEGAKMKMGLSIDQSLNYTWIVMPDGQRTLIVRLWNGSDFDTVIANKVAAAPNG</sequence>
<proteinExistence type="predicted"/>
<dbReference type="Proteomes" id="UP001597215">
    <property type="component" value="Unassembled WGS sequence"/>
</dbReference>
<evidence type="ECO:0000313" key="2">
    <source>
        <dbReference type="Proteomes" id="UP001597215"/>
    </source>
</evidence>
<dbReference type="EMBL" id="JBHUEL010000007">
    <property type="protein sequence ID" value="MFD1766700.1"/>
    <property type="molecule type" value="Genomic_DNA"/>
</dbReference>
<gene>
    <name evidence="1" type="ORF">ACFSAG_07580</name>
</gene>
<organism evidence="1 2">
    <name type="scientific">Sphingorhabdus buctiana</name>
    <dbReference type="NCBI Taxonomy" id="1508805"/>
    <lineage>
        <taxon>Bacteria</taxon>
        <taxon>Pseudomonadati</taxon>
        <taxon>Pseudomonadota</taxon>
        <taxon>Alphaproteobacteria</taxon>
        <taxon>Sphingomonadales</taxon>
        <taxon>Sphingomonadaceae</taxon>
        <taxon>Sphingorhabdus</taxon>
    </lineage>
</organism>
<comment type="caution">
    <text evidence="1">The sequence shown here is derived from an EMBL/GenBank/DDBJ whole genome shotgun (WGS) entry which is preliminary data.</text>
</comment>
<evidence type="ECO:0000313" key="1">
    <source>
        <dbReference type="EMBL" id="MFD1766700.1"/>
    </source>
</evidence>